<accession>A0ACB6ZXK9</accession>
<dbReference type="EMBL" id="MU117961">
    <property type="protein sequence ID" value="KAF9654174.1"/>
    <property type="molecule type" value="Genomic_DNA"/>
</dbReference>
<proteinExistence type="predicted"/>
<evidence type="ECO:0000313" key="1">
    <source>
        <dbReference type="EMBL" id="KAF9654174.1"/>
    </source>
</evidence>
<gene>
    <name evidence="1" type="ORF">BDM02DRAFT_3085553</name>
</gene>
<keyword evidence="2" id="KW-1185">Reference proteome</keyword>
<comment type="caution">
    <text evidence="1">The sequence shown here is derived from an EMBL/GenBank/DDBJ whole genome shotgun (WGS) entry which is preliminary data.</text>
</comment>
<protein>
    <submittedName>
        <fullName evidence="1">RNA-binding domain-containing protein</fullName>
    </submittedName>
</protein>
<name>A0ACB6ZXK9_THEGA</name>
<dbReference type="Proteomes" id="UP000886501">
    <property type="component" value="Unassembled WGS sequence"/>
</dbReference>
<reference evidence="1" key="1">
    <citation type="submission" date="2019-10" db="EMBL/GenBank/DDBJ databases">
        <authorList>
            <consortium name="DOE Joint Genome Institute"/>
            <person name="Kuo A."/>
            <person name="Miyauchi S."/>
            <person name="Kiss E."/>
            <person name="Drula E."/>
            <person name="Kohler A."/>
            <person name="Sanchez-Garcia M."/>
            <person name="Andreopoulos B."/>
            <person name="Barry K.W."/>
            <person name="Bonito G."/>
            <person name="Buee M."/>
            <person name="Carver A."/>
            <person name="Chen C."/>
            <person name="Cichocki N."/>
            <person name="Clum A."/>
            <person name="Culley D."/>
            <person name="Crous P.W."/>
            <person name="Fauchery L."/>
            <person name="Girlanda M."/>
            <person name="Hayes R."/>
            <person name="Keri Z."/>
            <person name="Labutti K."/>
            <person name="Lipzen A."/>
            <person name="Lombard V."/>
            <person name="Magnuson J."/>
            <person name="Maillard F."/>
            <person name="Morin E."/>
            <person name="Murat C."/>
            <person name="Nolan M."/>
            <person name="Ohm R."/>
            <person name="Pangilinan J."/>
            <person name="Pereira M."/>
            <person name="Perotto S."/>
            <person name="Peter M."/>
            <person name="Riley R."/>
            <person name="Sitrit Y."/>
            <person name="Stielow B."/>
            <person name="Szollosi G."/>
            <person name="Zifcakova L."/>
            <person name="Stursova M."/>
            <person name="Spatafora J.W."/>
            <person name="Tedersoo L."/>
            <person name="Vaario L.-M."/>
            <person name="Yamada A."/>
            <person name="Yan M."/>
            <person name="Wang P."/>
            <person name="Xu J."/>
            <person name="Bruns T."/>
            <person name="Baldrian P."/>
            <person name="Vilgalys R."/>
            <person name="Henrissat B."/>
            <person name="Grigoriev I.V."/>
            <person name="Hibbett D."/>
            <person name="Nagy L.G."/>
            <person name="Martin F.M."/>
        </authorList>
    </citation>
    <scope>NUCLEOTIDE SEQUENCE</scope>
    <source>
        <strain evidence="1">P2</strain>
    </source>
</reference>
<organism evidence="1 2">
    <name type="scientific">Thelephora ganbajun</name>
    <name type="common">Ganba fungus</name>
    <dbReference type="NCBI Taxonomy" id="370292"/>
    <lineage>
        <taxon>Eukaryota</taxon>
        <taxon>Fungi</taxon>
        <taxon>Dikarya</taxon>
        <taxon>Basidiomycota</taxon>
        <taxon>Agaricomycotina</taxon>
        <taxon>Agaricomycetes</taxon>
        <taxon>Thelephorales</taxon>
        <taxon>Thelephoraceae</taxon>
        <taxon>Thelephora</taxon>
    </lineage>
</organism>
<reference evidence="1" key="2">
    <citation type="journal article" date="2020" name="Nat. Commun.">
        <title>Large-scale genome sequencing of mycorrhizal fungi provides insights into the early evolution of symbiotic traits.</title>
        <authorList>
            <person name="Miyauchi S."/>
            <person name="Kiss E."/>
            <person name="Kuo A."/>
            <person name="Drula E."/>
            <person name="Kohler A."/>
            <person name="Sanchez-Garcia M."/>
            <person name="Morin E."/>
            <person name="Andreopoulos B."/>
            <person name="Barry K.W."/>
            <person name="Bonito G."/>
            <person name="Buee M."/>
            <person name="Carver A."/>
            <person name="Chen C."/>
            <person name="Cichocki N."/>
            <person name="Clum A."/>
            <person name="Culley D."/>
            <person name="Crous P.W."/>
            <person name="Fauchery L."/>
            <person name="Girlanda M."/>
            <person name="Hayes R.D."/>
            <person name="Keri Z."/>
            <person name="LaButti K."/>
            <person name="Lipzen A."/>
            <person name="Lombard V."/>
            <person name="Magnuson J."/>
            <person name="Maillard F."/>
            <person name="Murat C."/>
            <person name="Nolan M."/>
            <person name="Ohm R.A."/>
            <person name="Pangilinan J."/>
            <person name="Pereira M.F."/>
            <person name="Perotto S."/>
            <person name="Peter M."/>
            <person name="Pfister S."/>
            <person name="Riley R."/>
            <person name="Sitrit Y."/>
            <person name="Stielow J.B."/>
            <person name="Szollosi G."/>
            <person name="Zifcakova L."/>
            <person name="Stursova M."/>
            <person name="Spatafora J.W."/>
            <person name="Tedersoo L."/>
            <person name="Vaario L.M."/>
            <person name="Yamada A."/>
            <person name="Yan M."/>
            <person name="Wang P."/>
            <person name="Xu J."/>
            <person name="Bruns T."/>
            <person name="Baldrian P."/>
            <person name="Vilgalys R."/>
            <person name="Dunand C."/>
            <person name="Henrissat B."/>
            <person name="Grigoriev I.V."/>
            <person name="Hibbett D."/>
            <person name="Nagy L.G."/>
            <person name="Martin F.M."/>
        </authorList>
    </citation>
    <scope>NUCLEOTIDE SEQUENCE</scope>
    <source>
        <strain evidence="1">P2</strain>
    </source>
</reference>
<evidence type="ECO:0000313" key="2">
    <source>
        <dbReference type="Proteomes" id="UP000886501"/>
    </source>
</evidence>
<sequence>MNRHHPYGGGYDNTVRRGGPPGGGPERSHKFGGDRGGPRGRGGYRGRGGGPSHQASNYPSYNDPGPSPYDQGHIQGDYSEYGGPPPQDPYYQNYPPSGPYPPVSDPPGPYQDYPPYEDQTPSYSQGGFGDHPPPKRPMRRDDKVHDSLIEERIGRERPCRTLFIRNIKYETHSDDVRRMFEEHGDIKTFFDLIANRGMVFVTYYDIRAAERARERLQGSEISGRPIDVHYSLPRDDHKGPDRERNQGTLIVSLRNSASGQPIDDNEVRRKFQQFGDVKSVTSGERSDERLVEFYDMRAAEEAHDRLRHQGLQDGVMEIGLAWDTDEQPRDQR</sequence>